<gene>
    <name evidence="1" type="ORF">DYB31_013207</name>
</gene>
<comment type="caution">
    <text evidence="1">The sequence shown here is derived from an EMBL/GenBank/DDBJ whole genome shotgun (WGS) entry which is preliminary data.</text>
</comment>
<evidence type="ECO:0000313" key="1">
    <source>
        <dbReference type="EMBL" id="RHZ03995.1"/>
    </source>
</evidence>
<reference evidence="1 2" key="1">
    <citation type="submission" date="2018-08" db="EMBL/GenBank/DDBJ databases">
        <title>Aphanomyces genome sequencing and annotation.</title>
        <authorList>
            <person name="Minardi D."/>
            <person name="Oidtmann B."/>
            <person name="Van Der Giezen M."/>
            <person name="Studholme D.J."/>
        </authorList>
    </citation>
    <scope>NUCLEOTIDE SEQUENCE [LARGE SCALE GENOMIC DNA]</scope>
    <source>
        <strain evidence="1 2">197901</strain>
    </source>
</reference>
<organism evidence="1 2">
    <name type="scientific">Aphanomyces astaci</name>
    <name type="common">Crayfish plague agent</name>
    <dbReference type="NCBI Taxonomy" id="112090"/>
    <lineage>
        <taxon>Eukaryota</taxon>
        <taxon>Sar</taxon>
        <taxon>Stramenopiles</taxon>
        <taxon>Oomycota</taxon>
        <taxon>Saprolegniomycetes</taxon>
        <taxon>Saprolegniales</taxon>
        <taxon>Verrucalvaceae</taxon>
        <taxon>Aphanomyces</taxon>
    </lineage>
</organism>
<name>A0A397EZX5_APHAT</name>
<evidence type="ECO:0000313" key="2">
    <source>
        <dbReference type="Proteomes" id="UP000266196"/>
    </source>
</evidence>
<accession>A0A397EZX5</accession>
<dbReference type="EMBL" id="QUTE01013711">
    <property type="protein sequence ID" value="RHZ03995.1"/>
    <property type="molecule type" value="Genomic_DNA"/>
</dbReference>
<dbReference type="Proteomes" id="UP000266196">
    <property type="component" value="Unassembled WGS sequence"/>
</dbReference>
<sequence>MLDGSVSSGEGITTRLSSAGVLHNAPSRTLQTIQSFLIRRVSVMQQIHDSIAAARQRQTTQANKHGRSNFATFAVGDQVLLHKNRRPCIPHSRGQDALQIQAP</sequence>
<dbReference type="AlphaFoldDB" id="A0A397EZX5"/>
<protein>
    <submittedName>
        <fullName evidence="1">Uncharacterized protein</fullName>
    </submittedName>
</protein>
<proteinExistence type="predicted"/>